<dbReference type="EMBL" id="QSJN01000006">
    <property type="protein sequence ID" value="RHD74531.1"/>
    <property type="molecule type" value="Genomic_DNA"/>
</dbReference>
<evidence type="ECO:0000313" key="18">
    <source>
        <dbReference type="Proteomes" id="UP000095332"/>
    </source>
</evidence>
<evidence type="ECO:0000313" key="27">
    <source>
        <dbReference type="Proteomes" id="UP000461276"/>
    </source>
</evidence>
<evidence type="ECO:0000313" key="15">
    <source>
        <dbReference type="EMBL" id="RHD74531.1"/>
    </source>
</evidence>
<evidence type="ECO:0000313" key="8">
    <source>
        <dbReference type="EMBL" id="MRY86206.1"/>
    </source>
</evidence>
<dbReference type="EMBL" id="JAQMPX010000093">
    <property type="protein sequence ID" value="MDB9139337.1"/>
    <property type="molecule type" value="Genomic_DNA"/>
</dbReference>
<evidence type="ECO:0000313" key="21">
    <source>
        <dbReference type="Proteomes" id="UP000284660"/>
    </source>
</evidence>
<name>A0A174K9H6_PARDI</name>
<dbReference type="Proteomes" id="UP000095332">
    <property type="component" value="Unassembled WGS sequence"/>
</dbReference>
<dbReference type="Proteomes" id="UP000471216">
    <property type="component" value="Unassembled WGS sequence"/>
</dbReference>
<proteinExistence type="predicted"/>
<reference evidence="16 22" key="4">
    <citation type="submission" date="2019-07" db="EMBL/GenBank/DDBJ databases">
        <title>Genome sequencing of Parabacteroides distasonis iSURF_7.</title>
        <authorList>
            <person name="Degefu H.N."/>
            <person name="Ruoff K.L."/>
            <person name="Price C.E."/>
            <person name="Valls R.A."/>
            <person name="O'Toole G.A."/>
        </authorList>
    </citation>
    <scope>NUCLEOTIDE SEQUENCE [LARGE SCALE GENOMIC DNA]</scope>
    <source>
        <strain evidence="16 22">CFPLTA003_1B</strain>
    </source>
</reference>
<reference evidence="18 19" key="1">
    <citation type="submission" date="2015-09" db="EMBL/GenBank/DDBJ databases">
        <authorList>
            <consortium name="Pathogen Informatics"/>
        </authorList>
    </citation>
    <scope>NUCLEOTIDE SEQUENCE [LARGE SCALE GENOMIC DNA]</scope>
    <source>
        <strain evidence="2 19">2789STDY5608822</strain>
        <strain evidence="1 20">2789STDY5608872</strain>
        <strain evidence="3 18">2789STDY5834948</strain>
    </source>
</reference>
<dbReference type="EMBL" id="CZBM01000014">
    <property type="protein sequence ID" value="CUQ46798.1"/>
    <property type="molecule type" value="Genomic_DNA"/>
</dbReference>
<dbReference type="OrthoDB" id="1047493at2"/>
<evidence type="ECO:0000313" key="16">
    <source>
        <dbReference type="EMBL" id="TWV61050.1"/>
    </source>
</evidence>
<dbReference type="Proteomes" id="UP000501982">
    <property type="component" value="Chromosome"/>
</dbReference>
<dbReference type="Proteomes" id="UP000463337">
    <property type="component" value="Unassembled WGS sequence"/>
</dbReference>
<dbReference type="EMBL" id="WKMY01000015">
    <property type="protein sequence ID" value="MRY95028.1"/>
    <property type="molecule type" value="Genomic_DNA"/>
</dbReference>
<dbReference type="EMBL" id="CP120353">
    <property type="protein sequence ID" value="WET64593.1"/>
    <property type="molecule type" value="Genomic_DNA"/>
</dbReference>
<dbReference type="EMBL" id="VOHW01000007">
    <property type="protein sequence ID" value="TWV61050.1"/>
    <property type="molecule type" value="Genomic_DNA"/>
</dbReference>
<evidence type="ECO:0000313" key="2">
    <source>
        <dbReference type="EMBL" id="CUP05949.1"/>
    </source>
</evidence>
<evidence type="ECO:0000313" key="4">
    <source>
        <dbReference type="EMBL" id="MCB6519563.1"/>
    </source>
</evidence>
<dbReference type="EMBL" id="JAQMPJ010000014">
    <property type="protein sequence ID" value="MDB9006253.1"/>
    <property type="molecule type" value="Genomic_DNA"/>
</dbReference>
<dbReference type="Proteomes" id="UP000441358">
    <property type="component" value="Unassembled WGS sequence"/>
</dbReference>
<evidence type="ECO:0000313" key="22">
    <source>
        <dbReference type="Proteomes" id="UP000315827"/>
    </source>
</evidence>
<dbReference type="Proteomes" id="UP000284660">
    <property type="component" value="Unassembled WGS sequence"/>
</dbReference>
<dbReference type="Proteomes" id="UP000441609">
    <property type="component" value="Unassembled WGS sequence"/>
</dbReference>
<protein>
    <submittedName>
        <fullName evidence="16">Uncharacterized protein</fullName>
    </submittedName>
</protein>
<dbReference type="EMBL" id="WKNE01000024">
    <property type="protein sequence ID" value="MRZ56943.1"/>
    <property type="molecule type" value="Genomic_DNA"/>
</dbReference>
<evidence type="ECO:0000313" key="6">
    <source>
        <dbReference type="EMBL" id="MDB9139337.1"/>
    </source>
</evidence>
<evidence type="ECO:0000313" key="20">
    <source>
        <dbReference type="Proteomes" id="UP000095591"/>
    </source>
</evidence>
<evidence type="ECO:0000313" key="14">
    <source>
        <dbReference type="EMBL" id="QJE28516.1"/>
    </source>
</evidence>
<dbReference type="EMBL" id="CYYK01000016">
    <property type="protein sequence ID" value="CUP05949.1"/>
    <property type="molecule type" value="Genomic_DNA"/>
</dbReference>
<organism evidence="16 22">
    <name type="scientific">Parabacteroides distasonis</name>
    <dbReference type="NCBI Taxonomy" id="823"/>
    <lineage>
        <taxon>Bacteria</taxon>
        <taxon>Pseudomonadati</taxon>
        <taxon>Bacteroidota</taxon>
        <taxon>Bacteroidia</taxon>
        <taxon>Bacteroidales</taxon>
        <taxon>Tannerellaceae</taxon>
        <taxon>Parabacteroides</taxon>
    </lineage>
</organism>
<evidence type="ECO:0000313" key="13">
    <source>
        <dbReference type="EMBL" id="MSB75364.1"/>
    </source>
</evidence>
<dbReference type="Proteomes" id="UP000095455">
    <property type="component" value="Unassembled WGS sequence"/>
</dbReference>
<evidence type="ECO:0000313" key="12">
    <source>
        <dbReference type="EMBL" id="MRZ56943.1"/>
    </source>
</evidence>
<evidence type="ECO:0000313" key="1">
    <source>
        <dbReference type="EMBL" id="CUN32118.1"/>
    </source>
</evidence>
<reference evidence="15 21" key="2">
    <citation type="submission" date="2018-08" db="EMBL/GenBank/DDBJ databases">
        <title>A genome reference for cultivated species of the human gut microbiota.</title>
        <authorList>
            <person name="Zou Y."/>
            <person name="Xue W."/>
            <person name="Luo G."/>
        </authorList>
    </citation>
    <scope>NUCLEOTIDE SEQUENCE [LARGE SCALE GENOMIC DNA]</scope>
    <source>
        <strain evidence="15 21">AM30-4</strain>
    </source>
</reference>
<accession>A0A174K9H6</accession>
<dbReference type="EMBL" id="CYXP01000011">
    <property type="protein sequence ID" value="CUN32118.1"/>
    <property type="molecule type" value="Genomic_DNA"/>
</dbReference>
<dbReference type="Proteomes" id="UP000315827">
    <property type="component" value="Unassembled WGS sequence"/>
</dbReference>
<dbReference type="Proteomes" id="UP000095591">
    <property type="component" value="Unassembled WGS sequence"/>
</dbReference>
<dbReference type="EMBL" id="CP051672">
    <property type="protein sequence ID" value="QJE28516.1"/>
    <property type="molecule type" value="Genomic_DNA"/>
</dbReference>
<evidence type="ECO:0000313" key="17">
    <source>
        <dbReference type="EMBL" id="WET64593.1"/>
    </source>
</evidence>
<evidence type="ECO:0000313" key="30">
    <source>
        <dbReference type="Proteomes" id="UP000501982"/>
    </source>
</evidence>
<dbReference type="Proteomes" id="UP001198806">
    <property type="component" value="Unassembled WGS sequence"/>
</dbReference>
<reference evidence="4" key="6">
    <citation type="submission" date="2021-10" db="EMBL/GenBank/DDBJ databases">
        <title>Collection of gut derived symbiotic bacterial strains cultured from healthy donors.</title>
        <authorList>
            <person name="Lin H."/>
            <person name="Littmann E."/>
            <person name="Kohout C."/>
            <person name="Pamer E.G."/>
        </authorList>
    </citation>
    <scope>NUCLEOTIDE SEQUENCE</scope>
    <source>
        <strain evidence="4">DFI.2.94</strain>
    </source>
</reference>
<evidence type="ECO:0000313" key="19">
    <source>
        <dbReference type="Proteomes" id="UP000095455"/>
    </source>
</evidence>
<evidence type="ECO:0000313" key="11">
    <source>
        <dbReference type="EMBL" id="MRZ50367.1"/>
    </source>
</evidence>
<evidence type="ECO:0000313" key="10">
    <source>
        <dbReference type="EMBL" id="MRZ08103.1"/>
    </source>
</evidence>
<dbReference type="EMBL" id="WKMW01000021">
    <property type="protein sequence ID" value="MRY86206.1"/>
    <property type="molecule type" value="Genomic_DNA"/>
</dbReference>
<dbReference type="Proteomes" id="UP001221009">
    <property type="component" value="Chromosome"/>
</dbReference>
<evidence type="ECO:0000313" key="29">
    <source>
        <dbReference type="Proteomes" id="UP000471216"/>
    </source>
</evidence>
<dbReference type="EMBL" id="JAJCNI010000025">
    <property type="protein sequence ID" value="MCB6519563.1"/>
    <property type="molecule type" value="Genomic_DNA"/>
</dbReference>
<evidence type="ECO:0000313" key="25">
    <source>
        <dbReference type="Proteomes" id="UP000441609"/>
    </source>
</evidence>
<dbReference type="EMBL" id="WKMO01000023">
    <property type="protein sequence ID" value="MSB75364.1"/>
    <property type="molecule type" value="Genomic_DNA"/>
</dbReference>
<dbReference type="Proteomes" id="UP000450599">
    <property type="component" value="Unassembled WGS sequence"/>
</dbReference>
<reference evidence="5" key="7">
    <citation type="submission" date="2023-01" db="EMBL/GenBank/DDBJ databases">
        <title>Human gut microbiome strain richness.</title>
        <authorList>
            <person name="Chen-Liaw A."/>
        </authorList>
    </citation>
    <scope>NUCLEOTIDE SEQUENCE</scope>
    <source>
        <strain evidence="6">D35st1_E5_D35t1_190705</strain>
        <strain evidence="5">RTP21484st1_E5_RTP21484_190118</strain>
    </source>
</reference>
<dbReference type="EMBL" id="WKMC01000005">
    <property type="protein sequence ID" value="MRZ50367.1"/>
    <property type="molecule type" value="Genomic_DNA"/>
</dbReference>
<evidence type="ECO:0000313" key="28">
    <source>
        <dbReference type="Proteomes" id="UP000463337"/>
    </source>
</evidence>
<sequence length="66" mass="7867">MKTKRKKQDPLVEYIKANRKGSREAELENHGRPVSHNRIHVSKKVYNRKRMKADAQRHLPYLFLVA</sequence>
<dbReference type="Proteomes" id="UP001211522">
    <property type="component" value="Unassembled WGS sequence"/>
</dbReference>
<evidence type="ECO:0000313" key="5">
    <source>
        <dbReference type="EMBL" id="MDB9006253.1"/>
    </source>
</evidence>
<reference evidence="14 30" key="5">
    <citation type="submission" date="2020-04" db="EMBL/GenBank/DDBJ databases">
        <title>Complete Genomes and Methylome analysis of CBBP consortium that reverse antibiotic-induced susceptibility to vancomycin-resistant Enterococcus faecium infection.</title>
        <authorList>
            <person name="Fomenkov A."/>
            <person name="Zhang Z."/>
            <person name="Pamer E."/>
            <person name="Roberts R.J."/>
        </authorList>
    </citation>
    <scope>NUCLEOTIDE SEQUENCE [LARGE SCALE GENOMIC DNA]</scope>
    <source>
        <strain evidence="30">CBBP</strain>
        <strain evidence="14">CBBP-1</strain>
    </source>
</reference>
<dbReference type="Proteomes" id="UP001210126">
    <property type="component" value="Unassembled WGS sequence"/>
</dbReference>
<dbReference type="AlphaFoldDB" id="A0A174K9H6"/>
<evidence type="ECO:0000313" key="7">
    <source>
        <dbReference type="EMBL" id="MRY57287.1"/>
    </source>
</evidence>
<reference evidence="17" key="8">
    <citation type="submission" date="2023-03" db="EMBL/GenBank/DDBJ databases">
        <title>Parabacteroides distasonis, a bacteria resistant against UC.</title>
        <authorList>
            <person name="Dai W."/>
        </authorList>
    </citation>
    <scope>NUCLEOTIDE SEQUENCE</scope>
    <source>
        <strain evidence="17">F1-28</strain>
    </source>
</reference>
<evidence type="ECO:0000313" key="3">
    <source>
        <dbReference type="EMBL" id="CUQ46798.1"/>
    </source>
</evidence>
<reference evidence="23 24" key="3">
    <citation type="journal article" date="2019" name="Nat. Med.">
        <title>A library of human gut bacterial isolates paired with longitudinal multiomics data enables mechanistic microbiome research.</title>
        <authorList>
            <person name="Poyet M."/>
            <person name="Groussin M."/>
            <person name="Gibbons S.M."/>
            <person name="Avila-Pacheco J."/>
            <person name="Jiang X."/>
            <person name="Kearney S.M."/>
            <person name="Perrotta A.R."/>
            <person name="Berdy B."/>
            <person name="Zhao S."/>
            <person name="Lieberman T.D."/>
            <person name="Swanson P.K."/>
            <person name="Smith M."/>
            <person name="Roesemann S."/>
            <person name="Alexander J.E."/>
            <person name="Rich S.A."/>
            <person name="Livny J."/>
            <person name="Vlamakis H."/>
            <person name="Clish C."/>
            <person name="Bullock K."/>
            <person name="Deik A."/>
            <person name="Scott J."/>
            <person name="Pierce K.A."/>
            <person name="Xavier R.J."/>
            <person name="Alm E.J."/>
        </authorList>
    </citation>
    <scope>NUCLEOTIDE SEQUENCE [LARGE SCALE GENOMIC DNA]</scope>
    <source>
        <strain evidence="10 29">BIOML-A10</strain>
        <strain evidence="8 26">BIOML-A11</strain>
        <strain evidence="12 23">BIOML-A2</strain>
        <strain evidence="13 25">BIOML-A20</strain>
        <strain evidence="11 24">BIOML-A32</strain>
        <strain evidence="7 28">BIOML-A41</strain>
        <strain evidence="9 27">BIOML-A9</strain>
    </source>
</reference>
<evidence type="ECO:0000313" key="26">
    <source>
        <dbReference type="Proteomes" id="UP000450599"/>
    </source>
</evidence>
<evidence type="ECO:0000313" key="24">
    <source>
        <dbReference type="Proteomes" id="UP000441358"/>
    </source>
</evidence>
<dbReference type="GeneID" id="93524364"/>
<evidence type="ECO:0000313" key="23">
    <source>
        <dbReference type="Proteomes" id="UP000432516"/>
    </source>
</evidence>
<dbReference type="Proteomes" id="UP000432516">
    <property type="component" value="Unassembled WGS sequence"/>
</dbReference>
<dbReference type="EMBL" id="WKLT01000003">
    <property type="protein sequence ID" value="MRY57287.1"/>
    <property type="molecule type" value="Genomic_DNA"/>
</dbReference>
<dbReference type="EMBL" id="WKMX01000019">
    <property type="protein sequence ID" value="MRZ08103.1"/>
    <property type="molecule type" value="Genomic_DNA"/>
</dbReference>
<dbReference type="RefSeq" id="WP_005861590.1">
    <property type="nucleotide sequence ID" value="NZ_BAABYH010000001.1"/>
</dbReference>
<dbReference type="Proteomes" id="UP000461276">
    <property type="component" value="Unassembled WGS sequence"/>
</dbReference>
<evidence type="ECO:0000313" key="9">
    <source>
        <dbReference type="EMBL" id="MRY95028.1"/>
    </source>
</evidence>
<gene>
    <name evidence="15" type="ORF">DW782_11790</name>
    <name evidence="2" type="ORF">ERS852380_03823</name>
    <name evidence="1" type="ORF">ERS852429_03925</name>
    <name evidence="3" type="ORF">ERS852560_03157</name>
    <name evidence="16" type="ORF">FSA05_12825</name>
    <name evidence="10" type="ORF">GKD54_18225</name>
    <name evidence="8" type="ORF">GKD58_18470</name>
    <name evidence="7" type="ORF">GKD59_05040</name>
    <name evidence="11" type="ORF">GKD66_09035</name>
    <name evidence="9" type="ORF">GKD67_17695</name>
    <name evidence="12" type="ORF">GKD68_19800</name>
    <name evidence="13" type="ORF">GKD70_19060</name>
    <name evidence="14" type="ORF">HHO38_09275</name>
    <name evidence="4" type="ORF">LI194_17375</name>
    <name evidence="17" type="ORF">P2T59_01045</name>
    <name evidence="5" type="ORF">PN599_14725</name>
    <name evidence="6" type="ORF">PN612_12585</name>
</gene>